<dbReference type="Gene3D" id="2.40.260.10">
    <property type="entry name" value="Sortase"/>
    <property type="match status" value="1"/>
</dbReference>
<dbReference type="InterPro" id="IPR042007">
    <property type="entry name" value="Sortase_A"/>
</dbReference>
<dbReference type="SUPFAM" id="SSF63817">
    <property type="entry name" value="Sortase"/>
    <property type="match status" value="1"/>
</dbReference>
<dbReference type="GO" id="GO:0006508">
    <property type="term" value="P:proteolysis"/>
    <property type="evidence" value="ECO:0007669"/>
    <property type="project" value="UniProtKB-KW"/>
</dbReference>
<dbReference type="Pfam" id="PF04203">
    <property type="entry name" value="Sortase"/>
    <property type="match status" value="1"/>
</dbReference>
<reference evidence="5 6" key="1">
    <citation type="submission" date="2020-04" db="EMBL/GenBank/DDBJ databases">
        <authorList>
            <person name="Hitch T.C.A."/>
            <person name="Wylensek D."/>
            <person name="Clavel T."/>
        </authorList>
    </citation>
    <scope>NUCLEOTIDE SEQUENCE [LARGE SCALE GENOMIC DNA]</scope>
    <source>
        <strain evidence="5 6">WCA-380-WT-3C</strain>
    </source>
</reference>
<feature type="active site" description="Proton donor/acceptor" evidence="4">
    <location>
        <position position="146"/>
    </location>
</feature>
<proteinExistence type="predicted"/>
<gene>
    <name evidence="5" type="ORF">HF857_01455</name>
</gene>
<dbReference type="AlphaFoldDB" id="A0A7X9NK95"/>
<accession>A0A7X9NK95</accession>
<dbReference type="Proteomes" id="UP000588071">
    <property type="component" value="Unassembled WGS sequence"/>
</dbReference>
<dbReference type="InterPro" id="IPR023365">
    <property type="entry name" value="Sortase_dom-sf"/>
</dbReference>
<dbReference type="NCBIfam" id="TIGR01076">
    <property type="entry name" value="sortase_fam"/>
    <property type="match status" value="1"/>
</dbReference>
<keyword evidence="2" id="KW-0378">Hydrolase</keyword>
<evidence type="ECO:0000256" key="2">
    <source>
        <dbReference type="ARBA" id="ARBA00022801"/>
    </source>
</evidence>
<dbReference type="CDD" id="cd06165">
    <property type="entry name" value="Sortase_A"/>
    <property type="match status" value="1"/>
</dbReference>
<evidence type="ECO:0000256" key="3">
    <source>
        <dbReference type="ARBA" id="ARBA00022807"/>
    </source>
</evidence>
<evidence type="ECO:0000256" key="1">
    <source>
        <dbReference type="ARBA" id="ARBA00022670"/>
    </source>
</evidence>
<dbReference type="GO" id="GO:0008234">
    <property type="term" value="F:cysteine-type peptidase activity"/>
    <property type="evidence" value="ECO:0007669"/>
    <property type="project" value="UniProtKB-KW"/>
</dbReference>
<name>A0A7X9NK95_9ENTE</name>
<comment type="caution">
    <text evidence="5">The sequence shown here is derived from an EMBL/GenBank/DDBJ whole genome shotgun (WGS) entry which is preliminary data.</text>
</comment>
<organism evidence="5 6">
    <name type="scientific">Enterococcus cecorum</name>
    <dbReference type="NCBI Taxonomy" id="44008"/>
    <lineage>
        <taxon>Bacteria</taxon>
        <taxon>Bacillati</taxon>
        <taxon>Bacillota</taxon>
        <taxon>Bacilli</taxon>
        <taxon>Lactobacillales</taxon>
        <taxon>Enterococcaceae</taxon>
        <taxon>Enterococcus</taxon>
    </lineage>
</organism>
<evidence type="ECO:0000256" key="4">
    <source>
        <dbReference type="PIRSR" id="PIRSR605754-1"/>
    </source>
</evidence>
<keyword evidence="1" id="KW-0645">Protease</keyword>
<evidence type="ECO:0000313" key="5">
    <source>
        <dbReference type="EMBL" id="NME48935.1"/>
    </source>
</evidence>
<protein>
    <submittedName>
        <fullName evidence="5">Class A sortase</fullName>
    </submittedName>
</protein>
<sequence>MKNKSFKLKNKPTKKKKKGLFILLILLFLVGILATQADNILNHFVQHNQTTQFQKLSAEELAKNNKKKASFDYDAVQIVNDKKIMESLLSDEGASDNYVVAGLSIPSVGIRLDIYKGVSDYALLRGAGTYLPNQQMGKGNYILAGHNMEDGGTLFSPLYRIKNGALIYLSDGRDIYTYQVYDISTISSTTVEVLNEEVEEPIVTLLTCADRYAINRVCVKGKLVEKIAVQEASSKIKQVFR</sequence>
<dbReference type="EMBL" id="JABAFV010000001">
    <property type="protein sequence ID" value="NME48935.1"/>
    <property type="molecule type" value="Genomic_DNA"/>
</dbReference>
<feature type="active site" description="Acyl-thioester intermediate" evidence="4">
    <location>
        <position position="208"/>
    </location>
</feature>
<dbReference type="InterPro" id="IPR005754">
    <property type="entry name" value="Sortase"/>
</dbReference>
<keyword evidence="3" id="KW-0788">Thiol protease</keyword>
<evidence type="ECO:0000313" key="6">
    <source>
        <dbReference type="Proteomes" id="UP000588071"/>
    </source>
</evidence>
<dbReference type="RefSeq" id="WP_168930119.1">
    <property type="nucleotide sequence ID" value="NZ_JABAFV010000001.1"/>
</dbReference>